<keyword evidence="9" id="KW-0732">Signal</keyword>
<dbReference type="GO" id="GO:0004674">
    <property type="term" value="F:protein serine/threonine kinase activity"/>
    <property type="evidence" value="ECO:0007669"/>
    <property type="project" value="UniProtKB-KW"/>
</dbReference>
<evidence type="ECO:0000256" key="4">
    <source>
        <dbReference type="ARBA" id="ARBA00012513"/>
    </source>
</evidence>
<dbReference type="InterPro" id="IPR000719">
    <property type="entry name" value="Prot_kinase_dom"/>
</dbReference>
<dbReference type="FunFam" id="1.10.510.10:FF:000240">
    <property type="entry name" value="Lectin-domain containing receptor kinase A4.3"/>
    <property type="match status" value="1"/>
</dbReference>
<keyword evidence="12 21" id="KW-0418">Kinase</keyword>
<evidence type="ECO:0000256" key="1">
    <source>
        <dbReference type="ARBA" id="ARBA00004251"/>
    </source>
</evidence>
<evidence type="ECO:0000256" key="17">
    <source>
        <dbReference type="ARBA" id="ARBA00023180"/>
    </source>
</evidence>
<dbReference type="InterPro" id="IPR001220">
    <property type="entry name" value="Legume_lectin_dom"/>
</dbReference>
<dbReference type="SUPFAM" id="SSF56112">
    <property type="entry name" value="Protein kinase-like (PK-like)"/>
    <property type="match status" value="1"/>
</dbReference>
<dbReference type="GO" id="GO:0005886">
    <property type="term" value="C:plasma membrane"/>
    <property type="evidence" value="ECO:0000318"/>
    <property type="project" value="GO_Central"/>
</dbReference>
<keyword evidence="5" id="KW-1003">Cell membrane</keyword>
<dbReference type="GO" id="GO:0005524">
    <property type="term" value="F:ATP binding"/>
    <property type="evidence" value="ECO:0007669"/>
    <property type="project" value="UniProtKB-UniRule"/>
</dbReference>
<evidence type="ECO:0000256" key="15">
    <source>
        <dbReference type="ARBA" id="ARBA00023136"/>
    </source>
</evidence>
<comment type="similarity">
    <text evidence="3">In the C-terminal section; belongs to the protein kinase superfamily. Ser/Thr protein kinase family.</text>
</comment>
<dbReference type="PROSITE" id="PS00307">
    <property type="entry name" value="LECTIN_LEGUME_BETA"/>
    <property type="match status" value="1"/>
</dbReference>
<evidence type="ECO:0000256" key="12">
    <source>
        <dbReference type="ARBA" id="ARBA00022777"/>
    </source>
</evidence>
<dbReference type="InParanoid" id="A0A251V674"/>
<keyword evidence="15 19" id="KW-0472">Membrane</keyword>
<protein>
    <recommendedName>
        <fullName evidence="4">non-specific serine/threonine protein kinase</fullName>
        <ecNumber evidence="4">2.7.11.1</ecNumber>
    </recommendedName>
</protein>
<dbReference type="OMA" id="VCEAWIR"/>
<evidence type="ECO:0000256" key="2">
    <source>
        <dbReference type="ARBA" id="ARBA00008536"/>
    </source>
</evidence>
<gene>
    <name evidence="21" type="ORF">HannXRQ_Chr03g0071971</name>
</gene>
<dbReference type="STRING" id="4232.A0A251V674"/>
<feature type="transmembrane region" description="Helical" evidence="19">
    <location>
        <begin position="274"/>
        <end position="295"/>
    </location>
</feature>
<evidence type="ECO:0000256" key="13">
    <source>
        <dbReference type="ARBA" id="ARBA00022840"/>
    </source>
</evidence>
<evidence type="ECO:0000256" key="14">
    <source>
        <dbReference type="ARBA" id="ARBA00022989"/>
    </source>
</evidence>
<dbReference type="PANTHER" id="PTHR27007">
    <property type="match status" value="1"/>
</dbReference>
<evidence type="ECO:0000313" key="21">
    <source>
        <dbReference type="EMBL" id="OTG31118.1"/>
    </source>
</evidence>
<dbReference type="GO" id="GO:0002229">
    <property type="term" value="P:defense response to oomycetes"/>
    <property type="evidence" value="ECO:0007669"/>
    <property type="project" value="UniProtKB-ARBA"/>
</dbReference>
<dbReference type="Gene3D" id="2.60.120.200">
    <property type="match status" value="1"/>
</dbReference>
<reference evidence="22" key="1">
    <citation type="journal article" date="2017" name="Nature">
        <title>The sunflower genome provides insights into oil metabolism, flowering and Asterid evolution.</title>
        <authorList>
            <person name="Badouin H."/>
            <person name="Gouzy J."/>
            <person name="Grassa C.J."/>
            <person name="Murat F."/>
            <person name="Staton S.E."/>
            <person name="Cottret L."/>
            <person name="Lelandais-Briere C."/>
            <person name="Owens G.L."/>
            <person name="Carrere S."/>
            <person name="Mayjonade B."/>
            <person name="Legrand L."/>
            <person name="Gill N."/>
            <person name="Kane N.C."/>
            <person name="Bowers J.E."/>
            <person name="Hubner S."/>
            <person name="Bellec A."/>
            <person name="Berard A."/>
            <person name="Berges H."/>
            <person name="Blanchet N."/>
            <person name="Boniface M.C."/>
            <person name="Brunel D."/>
            <person name="Catrice O."/>
            <person name="Chaidir N."/>
            <person name="Claudel C."/>
            <person name="Donnadieu C."/>
            <person name="Faraut T."/>
            <person name="Fievet G."/>
            <person name="Helmstetter N."/>
            <person name="King M."/>
            <person name="Knapp S.J."/>
            <person name="Lai Z."/>
            <person name="Le Paslier M.C."/>
            <person name="Lippi Y."/>
            <person name="Lorenzon L."/>
            <person name="Mandel J.R."/>
            <person name="Marage G."/>
            <person name="Marchand G."/>
            <person name="Marquand E."/>
            <person name="Bret-Mestries E."/>
            <person name="Morien E."/>
            <person name="Nambeesan S."/>
            <person name="Nguyen T."/>
            <person name="Pegot-Espagnet P."/>
            <person name="Pouilly N."/>
            <person name="Raftis F."/>
            <person name="Sallet E."/>
            <person name="Schiex T."/>
            <person name="Thomas J."/>
            <person name="Vandecasteele C."/>
            <person name="Vares D."/>
            <person name="Vear F."/>
            <person name="Vautrin S."/>
            <person name="Crespi M."/>
            <person name="Mangin B."/>
            <person name="Burke J.M."/>
            <person name="Salse J."/>
            <person name="Munos S."/>
            <person name="Vincourt P."/>
            <person name="Rieseberg L.H."/>
            <person name="Langlade N.B."/>
        </authorList>
    </citation>
    <scope>NUCLEOTIDE SEQUENCE [LARGE SCALE GENOMIC DNA]</scope>
    <source>
        <strain evidence="22">cv. SF193</strain>
    </source>
</reference>
<evidence type="ECO:0000256" key="7">
    <source>
        <dbReference type="ARBA" id="ARBA00022679"/>
    </source>
</evidence>
<dbReference type="PROSITE" id="PS50011">
    <property type="entry name" value="PROTEIN_KINASE_DOM"/>
    <property type="match status" value="1"/>
</dbReference>
<dbReference type="InterPro" id="IPR017441">
    <property type="entry name" value="Protein_kinase_ATP_BS"/>
</dbReference>
<proteinExistence type="inferred from homology"/>
<organism evidence="21 22">
    <name type="scientific">Helianthus annuus</name>
    <name type="common">Common sunflower</name>
    <dbReference type="NCBI Taxonomy" id="4232"/>
    <lineage>
        <taxon>Eukaryota</taxon>
        <taxon>Viridiplantae</taxon>
        <taxon>Streptophyta</taxon>
        <taxon>Embryophyta</taxon>
        <taxon>Tracheophyta</taxon>
        <taxon>Spermatophyta</taxon>
        <taxon>Magnoliopsida</taxon>
        <taxon>eudicotyledons</taxon>
        <taxon>Gunneridae</taxon>
        <taxon>Pentapetalae</taxon>
        <taxon>asterids</taxon>
        <taxon>campanulids</taxon>
        <taxon>Asterales</taxon>
        <taxon>Asteraceae</taxon>
        <taxon>Asteroideae</taxon>
        <taxon>Heliantheae alliance</taxon>
        <taxon>Heliantheae</taxon>
        <taxon>Helianthus</taxon>
    </lineage>
</organism>
<keyword evidence="10 21" id="KW-0430">Lectin</keyword>
<keyword evidence="14 19" id="KW-1133">Transmembrane helix</keyword>
<dbReference type="InterPro" id="IPR013320">
    <property type="entry name" value="ConA-like_dom_sf"/>
</dbReference>
<dbReference type="CDD" id="cd06899">
    <property type="entry name" value="lectin_legume_LecRK_Arcelin_ConA"/>
    <property type="match status" value="1"/>
</dbReference>
<evidence type="ECO:0000256" key="9">
    <source>
        <dbReference type="ARBA" id="ARBA00022729"/>
    </source>
</evidence>
<evidence type="ECO:0000256" key="10">
    <source>
        <dbReference type="ARBA" id="ARBA00022734"/>
    </source>
</evidence>
<dbReference type="PROSITE" id="PS00107">
    <property type="entry name" value="PROTEIN_KINASE_ATP"/>
    <property type="match status" value="1"/>
</dbReference>
<comment type="subcellular location">
    <subcellularLocation>
        <location evidence="1">Cell membrane</location>
        <topology evidence="1">Single-pass type I membrane protein</topology>
    </subcellularLocation>
</comment>
<dbReference type="InterPro" id="IPR019825">
    <property type="entry name" value="Lectin_legB_Mn/Ca_BS"/>
</dbReference>
<keyword evidence="22" id="KW-1185">Reference proteome</keyword>
<keyword evidence="16" id="KW-0675">Receptor</keyword>
<dbReference type="Pfam" id="PF00069">
    <property type="entry name" value="Pkinase"/>
    <property type="match status" value="1"/>
</dbReference>
<accession>A0A251V674</accession>
<dbReference type="PROSITE" id="PS00308">
    <property type="entry name" value="LECTIN_LEGUME_ALPHA"/>
    <property type="match status" value="1"/>
</dbReference>
<keyword evidence="13 18" id="KW-0067">ATP-binding</keyword>
<dbReference type="GO" id="GO:0030246">
    <property type="term" value="F:carbohydrate binding"/>
    <property type="evidence" value="ECO:0007669"/>
    <property type="project" value="UniProtKB-KW"/>
</dbReference>
<feature type="binding site" evidence="18">
    <location>
        <position position="375"/>
    </location>
    <ligand>
        <name>ATP</name>
        <dbReference type="ChEBI" id="CHEBI:30616"/>
    </ligand>
</feature>
<dbReference type="AlphaFoldDB" id="A0A251V674"/>
<evidence type="ECO:0000256" key="11">
    <source>
        <dbReference type="ARBA" id="ARBA00022741"/>
    </source>
</evidence>
<dbReference type="SMART" id="SM00220">
    <property type="entry name" value="S_TKc"/>
    <property type="match status" value="1"/>
</dbReference>
<dbReference type="InterPro" id="IPR000985">
    <property type="entry name" value="Lectin_LegA_CS"/>
</dbReference>
<dbReference type="InterPro" id="IPR011009">
    <property type="entry name" value="Kinase-like_dom_sf"/>
</dbReference>
<dbReference type="InterPro" id="IPR008271">
    <property type="entry name" value="Ser/Thr_kinase_AS"/>
</dbReference>
<name>A0A251V674_HELAN</name>
<dbReference type="Pfam" id="PF00139">
    <property type="entry name" value="Lectin_legB"/>
    <property type="match status" value="1"/>
</dbReference>
<dbReference type="Gene3D" id="3.30.200.20">
    <property type="entry name" value="Phosphorylase Kinase, domain 1"/>
    <property type="match status" value="1"/>
</dbReference>
<dbReference type="InterPro" id="IPR050528">
    <property type="entry name" value="L-type_Lectin-RKs"/>
</dbReference>
<evidence type="ECO:0000313" key="22">
    <source>
        <dbReference type="Proteomes" id="UP000215914"/>
    </source>
</evidence>
<evidence type="ECO:0000256" key="8">
    <source>
        <dbReference type="ARBA" id="ARBA00022692"/>
    </source>
</evidence>
<dbReference type="Proteomes" id="UP000215914">
    <property type="component" value="Chromosome 3"/>
</dbReference>
<dbReference type="SUPFAM" id="SSF49899">
    <property type="entry name" value="Concanavalin A-like lectins/glucanases"/>
    <property type="match status" value="1"/>
</dbReference>
<dbReference type="FunFam" id="3.30.200.20:FF:000168">
    <property type="entry name" value="L-type lectin-domain containing receptor kinase IX.1"/>
    <property type="match status" value="1"/>
</dbReference>
<evidence type="ECO:0000256" key="3">
    <source>
        <dbReference type="ARBA" id="ARBA00010217"/>
    </source>
</evidence>
<dbReference type="OrthoDB" id="26722at2759"/>
<sequence length="655" mass="74247">MKFIITFFVLVSIPYITSLSFNFTFTGPRSRNPEIVIERNGTYISKDGIHLTEDQIDATQSQKTGRVTYIRELLLWDNKSNVSSFSTNFTFVIDSNRSAEYGYGLTFFLAQNNSELIPRGSMGLPMTPSGSTNRPRFVAVEFDTFWDIWDPNDTSNTPMRDHVGLNVNSLESVKSQKWFSNVTGGGVCEAWIRYDSGSNNFNVSFTGYQNNIVVRQEGFTHNVDLSNELPDRVIFGFSAATGPRFQKNILRSWSFDSWYLDPNPDPEDGKKNRVGLIVGLSVTVPFVVILLVVLWRWKRTKRREDEDEAEAEDEGELDIEMNKDFEMGSGPKRFSYHELAESTGDFALQEKLGEGGFGGVYRGFLRESRTYIAVKRMSKTSKQGIKQYASEVRIISRLRHKNLVQLIGWCHEKRELLLVYEYMENRSLDTHLFKLKSLLAWGTRYKIAHGLASALLYLHEEWEQCVLHRDIKPSNVMLDSNFNAKLGDFGLAKLVDHDKGVQTTMLAGTLGYMAPECVVTGKASKESDVFSFGVVALEIACGRKPIDYNAQESQQRLVEWVWELYGTGKLLDAVDPRLGSDFEEEEIKQLMIIGLWCQHPDLKLRPTMRQVIQVLNSEASLPVLSSKMPVASYSTPSMPLLFGVASLAQNQSPEQ</sequence>
<feature type="domain" description="Protein kinase" evidence="20">
    <location>
        <begin position="346"/>
        <end position="624"/>
    </location>
</feature>
<evidence type="ECO:0000256" key="5">
    <source>
        <dbReference type="ARBA" id="ARBA00022475"/>
    </source>
</evidence>
<comment type="similarity">
    <text evidence="2">In the N-terminal section; belongs to the leguminous lectin family.</text>
</comment>
<keyword evidence="17" id="KW-0325">Glycoprotein</keyword>
<dbReference type="PROSITE" id="PS00108">
    <property type="entry name" value="PROTEIN_KINASE_ST"/>
    <property type="match status" value="1"/>
</dbReference>
<evidence type="ECO:0000256" key="6">
    <source>
        <dbReference type="ARBA" id="ARBA00022527"/>
    </source>
</evidence>
<evidence type="ECO:0000256" key="19">
    <source>
        <dbReference type="SAM" id="Phobius"/>
    </source>
</evidence>
<keyword evidence="11 18" id="KW-0547">Nucleotide-binding</keyword>
<evidence type="ECO:0000259" key="20">
    <source>
        <dbReference type="PROSITE" id="PS50011"/>
    </source>
</evidence>
<dbReference type="EMBL" id="CM007892">
    <property type="protein sequence ID" value="OTG31118.1"/>
    <property type="molecule type" value="Genomic_DNA"/>
</dbReference>
<dbReference type="EC" id="2.7.11.1" evidence="4"/>
<evidence type="ECO:0000256" key="18">
    <source>
        <dbReference type="PROSITE-ProRule" id="PRU10141"/>
    </source>
</evidence>
<keyword evidence="7" id="KW-0808">Transferase</keyword>
<keyword evidence="8 19" id="KW-0812">Transmembrane</keyword>
<dbReference type="Gene3D" id="1.10.510.10">
    <property type="entry name" value="Transferase(Phosphotransferase) domain 1"/>
    <property type="match status" value="1"/>
</dbReference>
<dbReference type="CDD" id="cd14066">
    <property type="entry name" value="STKc_IRAK"/>
    <property type="match status" value="1"/>
</dbReference>
<keyword evidence="6" id="KW-0723">Serine/threonine-protein kinase</keyword>
<evidence type="ECO:0000256" key="16">
    <source>
        <dbReference type="ARBA" id="ARBA00023170"/>
    </source>
</evidence>